<dbReference type="Gene3D" id="3.40.50.150">
    <property type="entry name" value="Vaccinia Virus protein VP39"/>
    <property type="match status" value="1"/>
</dbReference>
<protein>
    <recommendedName>
        <fullName evidence="3">Class I SAM-dependent methyltransferase</fullName>
    </recommendedName>
</protein>
<evidence type="ECO:0008006" key="3">
    <source>
        <dbReference type="Google" id="ProtNLM"/>
    </source>
</evidence>
<name>A0ABP0S4T1_9DINO</name>
<evidence type="ECO:0000313" key="1">
    <source>
        <dbReference type="EMBL" id="CAK9107365.1"/>
    </source>
</evidence>
<sequence length="303" mass="33704">MAKLGSHRLGPIRQAHARQLARDRGCWQGGIGGKARVPTQQASMYTPDLCCSNGGWSACESDAWDADDEGYTLADCCGGWWQSKDAVFLTPVREYVLLQPEELQLRNPHHLHGSFYATRSTSALIGFVGQARLIHQLGFTKDLVLVEVGVDEGAFVQAVLLELKLLNSSVKKYYAIDPWIGRLEEFRQSVQVAIQWSPTVHIVQETGDIASRLLEDESVDFVFVDAYHSTPMVLLHLRRYWPKLRPGGVIAGHDFAPEKPWRFPGPVAAALQFAKEVKLEGRLLGLCLGDRFGDVFCSLARSD</sequence>
<dbReference type="EMBL" id="CAXAMN010026973">
    <property type="protein sequence ID" value="CAK9107365.1"/>
    <property type="molecule type" value="Genomic_DNA"/>
</dbReference>
<dbReference type="Proteomes" id="UP001642484">
    <property type="component" value="Unassembled WGS sequence"/>
</dbReference>
<dbReference type="Pfam" id="PF13578">
    <property type="entry name" value="Methyltransf_24"/>
    <property type="match status" value="1"/>
</dbReference>
<accession>A0ABP0S4T1</accession>
<organism evidence="1 2">
    <name type="scientific">Durusdinium trenchii</name>
    <dbReference type="NCBI Taxonomy" id="1381693"/>
    <lineage>
        <taxon>Eukaryota</taxon>
        <taxon>Sar</taxon>
        <taxon>Alveolata</taxon>
        <taxon>Dinophyceae</taxon>
        <taxon>Suessiales</taxon>
        <taxon>Symbiodiniaceae</taxon>
        <taxon>Durusdinium</taxon>
    </lineage>
</organism>
<gene>
    <name evidence="1" type="ORF">CCMP2556_LOCUS50116</name>
</gene>
<reference evidence="1 2" key="1">
    <citation type="submission" date="2024-02" db="EMBL/GenBank/DDBJ databases">
        <authorList>
            <person name="Chen Y."/>
            <person name="Shah S."/>
            <person name="Dougan E. K."/>
            <person name="Thang M."/>
            <person name="Chan C."/>
        </authorList>
    </citation>
    <scope>NUCLEOTIDE SEQUENCE [LARGE SCALE GENOMIC DNA]</scope>
</reference>
<evidence type="ECO:0000313" key="2">
    <source>
        <dbReference type="Proteomes" id="UP001642484"/>
    </source>
</evidence>
<dbReference type="InterPro" id="IPR029063">
    <property type="entry name" value="SAM-dependent_MTases_sf"/>
</dbReference>
<comment type="caution">
    <text evidence="1">The sequence shown here is derived from an EMBL/GenBank/DDBJ whole genome shotgun (WGS) entry which is preliminary data.</text>
</comment>
<keyword evidence="2" id="KW-1185">Reference proteome</keyword>
<dbReference type="SUPFAM" id="SSF53335">
    <property type="entry name" value="S-adenosyl-L-methionine-dependent methyltransferases"/>
    <property type="match status" value="1"/>
</dbReference>
<proteinExistence type="predicted"/>